<dbReference type="AlphaFoldDB" id="A0A371FWR6"/>
<feature type="compositionally biased region" description="Basic residues" evidence="1">
    <location>
        <begin position="124"/>
        <end position="137"/>
    </location>
</feature>
<proteinExistence type="predicted"/>
<gene>
    <name evidence="2" type="ORF">CR513_36397</name>
</gene>
<name>A0A371FWR6_MUCPR</name>
<dbReference type="Proteomes" id="UP000257109">
    <property type="component" value="Unassembled WGS sequence"/>
</dbReference>
<accession>A0A371FWR6</accession>
<dbReference type="EMBL" id="QJKJ01007555">
    <property type="protein sequence ID" value="RDX82779.1"/>
    <property type="molecule type" value="Genomic_DNA"/>
</dbReference>
<evidence type="ECO:0000256" key="1">
    <source>
        <dbReference type="SAM" id="MobiDB-lite"/>
    </source>
</evidence>
<organism evidence="2 3">
    <name type="scientific">Mucuna pruriens</name>
    <name type="common">Velvet bean</name>
    <name type="synonym">Dolichos pruriens</name>
    <dbReference type="NCBI Taxonomy" id="157652"/>
    <lineage>
        <taxon>Eukaryota</taxon>
        <taxon>Viridiplantae</taxon>
        <taxon>Streptophyta</taxon>
        <taxon>Embryophyta</taxon>
        <taxon>Tracheophyta</taxon>
        <taxon>Spermatophyta</taxon>
        <taxon>Magnoliopsida</taxon>
        <taxon>eudicotyledons</taxon>
        <taxon>Gunneridae</taxon>
        <taxon>Pentapetalae</taxon>
        <taxon>rosids</taxon>
        <taxon>fabids</taxon>
        <taxon>Fabales</taxon>
        <taxon>Fabaceae</taxon>
        <taxon>Papilionoideae</taxon>
        <taxon>50 kb inversion clade</taxon>
        <taxon>NPAAA clade</taxon>
        <taxon>indigoferoid/millettioid clade</taxon>
        <taxon>Phaseoleae</taxon>
        <taxon>Mucuna</taxon>
    </lineage>
</organism>
<feature type="region of interest" description="Disordered" evidence="1">
    <location>
        <begin position="83"/>
        <end position="184"/>
    </location>
</feature>
<reference evidence="2" key="1">
    <citation type="submission" date="2018-05" db="EMBL/GenBank/DDBJ databases">
        <title>Draft genome of Mucuna pruriens seed.</title>
        <authorList>
            <person name="Nnadi N.E."/>
            <person name="Vos R."/>
            <person name="Hasami M.H."/>
            <person name="Devisetty U.K."/>
            <person name="Aguiy J.C."/>
        </authorList>
    </citation>
    <scope>NUCLEOTIDE SEQUENCE [LARGE SCALE GENOMIC DNA]</scope>
    <source>
        <strain evidence="2">JCA_2017</strain>
    </source>
</reference>
<sequence length="184" mass="20379">MESDHSQLPNTLCRCNHRQPKGKGVTMLFDTFSPLYHDKVVSSASNPTNLVTMGEIMELALEAGIPPKQTSTWVSLRSSCQRKRRAKSMPCQGSLASHKGKEPPLIQFNSMSNPRQRRPTLACHQRRTSQHRSSHHSRAQEGPRTPQDLDKTAPSIAGAKVPENSSSQTPGSFVTEKARSQRPV</sequence>
<evidence type="ECO:0000313" key="2">
    <source>
        <dbReference type="EMBL" id="RDX82779.1"/>
    </source>
</evidence>
<feature type="non-terminal residue" evidence="2">
    <location>
        <position position="1"/>
    </location>
</feature>
<protein>
    <submittedName>
        <fullName evidence="2">Uncharacterized protein</fullName>
    </submittedName>
</protein>
<comment type="caution">
    <text evidence="2">The sequence shown here is derived from an EMBL/GenBank/DDBJ whole genome shotgun (WGS) entry which is preliminary data.</text>
</comment>
<evidence type="ECO:0000313" key="3">
    <source>
        <dbReference type="Proteomes" id="UP000257109"/>
    </source>
</evidence>
<feature type="compositionally biased region" description="Polar residues" evidence="1">
    <location>
        <begin position="163"/>
        <end position="172"/>
    </location>
</feature>
<keyword evidence="3" id="KW-1185">Reference proteome</keyword>